<dbReference type="EMBL" id="KV426004">
    <property type="protein sequence ID" value="KZV92648.1"/>
    <property type="molecule type" value="Genomic_DNA"/>
</dbReference>
<dbReference type="OrthoDB" id="630895at2759"/>
<dbReference type="InParanoid" id="A0A165HYS1"/>
<reference evidence="1 2" key="1">
    <citation type="journal article" date="2016" name="Mol. Biol. Evol.">
        <title>Comparative Genomics of Early-Diverging Mushroom-Forming Fungi Provides Insights into the Origins of Lignocellulose Decay Capabilities.</title>
        <authorList>
            <person name="Nagy L.G."/>
            <person name="Riley R."/>
            <person name="Tritt A."/>
            <person name="Adam C."/>
            <person name="Daum C."/>
            <person name="Floudas D."/>
            <person name="Sun H."/>
            <person name="Yadav J.S."/>
            <person name="Pangilinan J."/>
            <person name="Larsson K.H."/>
            <person name="Matsuura K."/>
            <person name="Barry K."/>
            <person name="Labutti K."/>
            <person name="Kuo R."/>
            <person name="Ohm R.A."/>
            <person name="Bhattacharya S.S."/>
            <person name="Shirouzu T."/>
            <person name="Yoshinaga Y."/>
            <person name="Martin F.M."/>
            <person name="Grigoriev I.V."/>
            <person name="Hibbett D.S."/>
        </authorList>
    </citation>
    <scope>NUCLEOTIDE SEQUENCE [LARGE SCALE GENOMIC DNA]</scope>
    <source>
        <strain evidence="1 2">HHB12029</strain>
    </source>
</reference>
<proteinExistence type="predicted"/>
<accession>A0A165HYS1</accession>
<dbReference type="Proteomes" id="UP000077266">
    <property type="component" value="Unassembled WGS sequence"/>
</dbReference>
<keyword evidence="2" id="KW-1185">Reference proteome</keyword>
<evidence type="ECO:0000313" key="1">
    <source>
        <dbReference type="EMBL" id="KZV92648.1"/>
    </source>
</evidence>
<evidence type="ECO:0000313" key="2">
    <source>
        <dbReference type="Proteomes" id="UP000077266"/>
    </source>
</evidence>
<sequence>MGALLSSESISRDSTPGSPRYCTTYDELLVWHQLARVLQHALPLELVIAILRHAELLVPIPRLSVTSRSHLEVIARTGAVEQRDWFTSPPLTHQDLAHIAAVQLHTQSHDQGWASQRDGGSWTWFDLCLARTGRGGDGLVEVRKRAAGELRWMSHHNPIASRKPDEREGAIFDVEHEIWTHARDGDVILVRVCAQYPGWANIVYAGSLTFWRYFEPSVI</sequence>
<name>A0A165HYS1_EXIGL</name>
<protein>
    <submittedName>
        <fullName evidence="1">Uncharacterized protein</fullName>
    </submittedName>
</protein>
<organism evidence="1 2">
    <name type="scientific">Exidia glandulosa HHB12029</name>
    <dbReference type="NCBI Taxonomy" id="1314781"/>
    <lineage>
        <taxon>Eukaryota</taxon>
        <taxon>Fungi</taxon>
        <taxon>Dikarya</taxon>
        <taxon>Basidiomycota</taxon>
        <taxon>Agaricomycotina</taxon>
        <taxon>Agaricomycetes</taxon>
        <taxon>Auriculariales</taxon>
        <taxon>Exidiaceae</taxon>
        <taxon>Exidia</taxon>
    </lineage>
</organism>
<gene>
    <name evidence="1" type="ORF">EXIGLDRAFT_718105</name>
</gene>
<dbReference type="AlphaFoldDB" id="A0A165HYS1"/>